<accession>A0A916DX02</accession>
<proteinExistence type="predicted"/>
<sequence>MSNIALTKKISTILRIVAEVYFKPLKSIFNASSVNGITIVENPYIIEIFFS</sequence>
<protein>
    <submittedName>
        <fullName evidence="1">Uncharacterized protein</fullName>
    </submittedName>
</protein>
<dbReference type="EMBL" id="AP026867">
    <property type="protein sequence ID" value="BDS15250.1"/>
    <property type="molecule type" value="Genomic_DNA"/>
</dbReference>
<organism evidence="1 2">
    <name type="scientific">Aureispira anguillae</name>
    <dbReference type="NCBI Taxonomy" id="2864201"/>
    <lineage>
        <taxon>Bacteria</taxon>
        <taxon>Pseudomonadati</taxon>
        <taxon>Bacteroidota</taxon>
        <taxon>Saprospiria</taxon>
        <taxon>Saprospirales</taxon>
        <taxon>Saprospiraceae</taxon>
        <taxon>Aureispira</taxon>
    </lineage>
</organism>
<evidence type="ECO:0000313" key="2">
    <source>
        <dbReference type="Proteomes" id="UP001060919"/>
    </source>
</evidence>
<keyword evidence="2" id="KW-1185">Reference proteome</keyword>
<name>A0A916DX02_9BACT</name>
<reference evidence="1" key="1">
    <citation type="submission" date="2022-09" db="EMBL/GenBank/DDBJ databases">
        <title>Aureispira anguillicida sp. nov., isolated from Leptocephalus of Japanese eel Anguilla japonica.</title>
        <authorList>
            <person name="Yuasa K."/>
            <person name="Mekata T."/>
            <person name="Ikunari K."/>
        </authorList>
    </citation>
    <scope>NUCLEOTIDE SEQUENCE</scope>
    <source>
        <strain evidence="1">EL160426</strain>
    </source>
</reference>
<gene>
    <name evidence="1" type="ORF">AsAng_0060340</name>
</gene>
<dbReference type="KEGG" id="aup:AsAng_0060340"/>
<evidence type="ECO:0000313" key="1">
    <source>
        <dbReference type="EMBL" id="BDS15250.1"/>
    </source>
</evidence>
<dbReference type="Proteomes" id="UP001060919">
    <property type="component" value="Chromosome"/>
</dbReference>
<dbReference type="AlphaFoldDB" id="A0A916DX02"/>